<sequence>MKAAPNDTPYDMRTRTVAYGELMLENWAEHREIDFERIGARPDRTLERAKEMRDGLARSTATHDAFGDPLLDAMEKIAERAKTTLTVERWVSELPGEHRRAVKLFYVERRKIQQIASMLGVDRNHAGNIIDDSKWMIGSRALNLQGVNDPSHLGRTG</sequence>
<dbReference type="Gene3D" id="1.10.10.10">
    <property type="entry name" value="Winged helix-like DNA-binding domain superfamily/Winged helix DNA-binding domain"/>
    <property type="match status" value="1"/>
</dbReference>
<dbReference type="EMBL" id="AKGD01000001">
    <property type="protein sequence ID" value="EIT70179.1"/>
    <property type="molecule type" value="Genomic_DNA"/>
</dbReference>
<evidence type="ECO:0000313" key="1">
    <source>
        <dbReference type="EMBL" id="EIT69992.1"/>
    </source>
</evidence>
<reference evidence="1 3" key="1">
    <citation type="journal article" date="2012" name="J. Bacteriol.">
        <title>Genome Sequence of n-Alkane-Degrading Hydrocarboniphaga effusa Strain AP103T (ATCC BAA-332T).</title>
        <authorList>
            <person name="Chang H.K."/>
            <person name="Zylstra G.J."/>
            <person name="Chae J.C."/>
        </authorList>
    </citation>
    <scope>NUCLEOTIDE SEQUENCE [LARGE SCALE GENOMIC DNA]</scope>
    <source>
        <strain evidence="1 3">AP103</strain>
    </source>
</reference>
<reference evidence="1" key="2">
    <citation type="submission" date="2012-05" db="EMBL/GenBank/DDBJ databases">
        <authorList>
            <person name="Park J.-H."/>
            <person name="Zylstra G.J."/>
            <person name="Chae J.-C."/>
        </authorList>
    </citation>
    <scope>NUCLEOTIDE SEQUENCE</scope>
    <source>
        <strain evidence="1">AP103</strain>
    </source>
</reference>
<dbReference type="RefSeq" id="WP_007183275.1">
    <property type="nucleotide sequence ID" value="NZ_AKGD01000001.1"/>
</dbReference>
<name>I7ZE90_9GAMM</name>
<dbReference type="Proteomes" id="UP000003704">
    <property type="component" value="Unassembled WGS sequence"/>
</dbReference>
<proteinExistence type="predicted"/>
<keyword evidence="3" id="KW-1185">Reference proteome</keyword>
<dbReference type="SUPFAM" id="SSF88659">
    <property type="entry name" value="Sigma3 and sigma4 domains of RNA polymerase sigma factors"/>
    <property type="match status" value="1"/>
</dbReference>
<dbReference type="AlphaFoldDB" id="I7ZE90"/>
<evidence type="ECO:0000313" key="3">
    <source>
        <dbReference type="Proteomes" id="UP000003704"/>
    </source>
</evidence>
<evidence type="ECO:0000313" key="2">
    <source>
        <dbReference type="EMBL" id="EIT70179.1"/>
    </source>
</evidence>
<organism evidence="1 3">
    <name type="scientific">Hydrocarboniphaga effusa AP103</name>
    <dbReference type="NCBI Taxonomy" id="1172194"/>
    <lineage>
        <taxon>Bacteria</taxon>
        <taxon>Pseudomonadati</taxon>
        <taxon>Pseudomonadota</taxon>
        <taxon>Gammaproteobacteria</taxon>
        <taxon>Nevskiales</taxon>
        <taxon>Nevskiaceae</taxon>
        <taxon>Hydrocarboniphaga</taxon>
    </lineage>
</organism>
<dbReference type="InterPro" id="IPR036388">
    <property type="entry name" value="WH-like_DNA-bd_sf"/>
</dbReference>
<protein>
    <submittedName>
        <fullName evidence="1">Uncharacterized protein</fullName>
    </submittedName>
</protein>
<gene>
    <name evidence="1" type="ORF">WQQ_01290</name>
    <name evidence="2" type="ORF">WQQ_03160</name>
</gene>
<dbReference type="EMBL" id="AKGD01000001">
    <property type="protein sequence ID" value="EIT69992.1"/>
    <property type="molecule type" value="Genomic_DNA"/>
</dbReference>
<comment type="caution">
    <text evidence="1">The sequence shown here is derived from an EMBL/GenBank/DDBJ whole genome shotgun (WGS) entry which is preliminary data.</text>
</comment>
<accession>I7ZE90</accession>
<dbReference type="InterPro" id="IPR013324">
    <property type="entry name" value="RNA_pol_sigma_r3/r4-like"/>
</dbReference>
<dbReference type="STRING" id="1172194.WQQ_01290"/>